<reference evidence="2" key="1">
    <citation type="submission" date="2023-03" db="EMBL/GenBank/DDBJ databases">
        <title>Actinorhabdospora filicis NBRC 111898.</title>
        <authorList>
            <person name="Ichikawa N."/>
            <person name="Sato H."/>
            <person name="Tonouchi N."/>
        </authorList>
    </citation>
    <scope>NUCLEOTIDE SEQUENCE</scope>
    <source>
        <strain evidence="2">NBRC 111898</strain>
    </source>
</reference>
<accession>A0A9W6SJY3</accession>
<proteinExistence type="predicted"/>
<protein>
    <recommendedName>
        <fullName evidence="1">YdhG-like domain-containing protein</fullName>
    </recommendedName>
</protein>
<name>A0A9W6SJY3_9ACTN</name>
<evidence type="ECO:0000313" key="2">
    <source>
        <dbReference type="EMBL" id="GLZ77613.1"/>
    </source>
</evidence>
<organism evidence="2 3">
    <name type="scientific">Actinorhabdospora filicis</name>
    <dbReference type="NCBI Taxonomy" id="1785913"/>
    <lineage>
        <taxon>Bacteria</taxon>
        <taxon>Bacillati</taxon>
        <taxon>Actinomycetota</taxon>
        <taxon>Actinomycetes</taxon>
        <taxon>Micromonosporales</taxon>
        <taxon>Micromonosporaceae</taxon>
        <taxon>Actinorhabdospora</taxon>
    </lineage>
</organism>
<dbReference type="Pfam" id="PF08818">
    <property type="entry name" value="DUF1801"/>
    <property type="match status" value="1"/>
</dbReference>
<dbReference type="AlphaFoldDB" id="A0A9W6SJY3"/>
<keyword evidence="3" id="KW-1185">Reference proteome</keyword>
<evidence type="ECO:0000259" key="1">
    <source>
        <dbReference type="Pfam" id="PF08818"/>
    </source>
</evidence>
<feature type="domain" description="YdhG-like" evidence="1">
    <location>
        <begin position="15"/>
        <end position="111"/>
    </location>
</feature>
<evidence type="ECO:0000313" key="3">
    <source>
        <dbReference type="Proteomes" id="UP001165079"/>
    </source>
</evidence>
<dbReference type="Proteomes" id="UP001165079">
    <property type="component" value="Unassembled WGS sequence"/>
</dbReference>
<dbReference type="InterPro" id="IPR014922">
    <property type="entry name" value="YdhG-like"/>
</dbReference>
<dbReference type="RefSeq" id="WP_285662713.1">
    <property type="nucleotide sequence ID" value="NZ_BSTX01000001.1"/>
</dbReference>
<gene>
    <name evidence="2" type="ORF">Afil01_24200</name>
</gene>
<dbReference type="SUPFAM" id="SSF159888">
    <property type="entry name" value="YdhG-like"/>
    <property type="match status" value="1"/>
</dbReference>
<comment type="caution">
    <text evidence="2">The sequence shown here is derived from an EMBL/GenBank/DDBJ whole genome shotgun (WGS) entry which is preliminary data.</text>
</comment>
<sequence>MTTVNDYAATLPAHQREITDILLPIIEAELPGAGALWHGHPVWSLGIKPGQRTVCLVKAYPKNVTFGFFRGQDFTDPSGRLKPGARRMAAVKLTSADEVDAETFTAWLRAARDLEE</sequence>
<dbReference type="EMBL" id="BSTX01000001">
    <property type="protein sequence ID" value="GLZ77613.1"/>
    <property type="molecule type" value="Genomic_DNA"/>
</dbReference>